<comment type="catalytic activity">
    <reaction evidence="21">
        <text>1-dodecanoyl-sn-glycero-3-phosphocholine + H2O = 1-dodecanoyl-sn-glycerol + phosphocholine + H(+)</text>
        <dbReference type="Rhea" id="RHEA:41127"/>
        <dbReference type="ChEBI" id="CHEBI:15377"/>
        <dbReference type="ChEBI" id="CHEBI:15378"/>
        <dbReference type="ChEBI" id="CHEBI:74966"/>
        <dbReference type="ChEBI" id="CHEBI:75529"/>
        <dbReference type="ChEBI" id="CHEBI:295975"/>
    </reaction>
    <physiologicalReaction direction="left-to-right" evidence="21">
        <dbReference type="Rhea" id="RHEA:41128"/>
    </physiologicalReaction>
</comment>
<keyword evidence="8" id="KW-0479">Metal-binding</keyword>
<dbReference type="EC" id="3.1.4.38" evidence="4"/>
<name>A0A8R1DE90_CAEJA</name>
<comment type="catalytic activity">
    <reaction evidence="25">
        <text>a 1-acyl-sn-glycero-3-phosphocholine + H2O = a 1-acyl-sn-glycerol + phosphocholine + H(+)</text>
        <dbReference type="Rhea" id="RHEA:44720"/>
        <dbReference type="ChEBI" id="CHEBI:15377"/>
        <dbReference type="ChEBI" id="CHEBI:15378"/>
        <dbReference type="ChEBI" id="CHEBI:58168"/>
        <dbReference type="ChEBI" id="CHEBI:64683"/>
        <dbReference type="ChEBI" id="CHEBI:295975"/>
    </reaction>
    <physiologicalReaction direction="left-to-right" evidence="25">
        <dbReference type="Rhea" id="RHEA:44721"/>
    </physiologicalReaction>
</comment>
<evidence type="ECO:0000256" key="30">
    <source>
        <dbReference type="ARBA" id="ARBA00049092"/>
    </source>
</evidence>
<comment type="catalytic activity">
    <reaction evidence="30">
        <text>1-(9Z,12Z)-octadecadienoyl-sn-glycero-3-phosphocholine + H2O = 1-(9Z,12Z-octadecadienoyl)-sn-glycerol + phosphocholine + H(+)</text>
        <dbReference type="Rhea" id="RHEA:41115"/>
        <dbReference type="ChEBI" id="CHEBI:15377"/>
        <dbReference type="ChEBI" id="CHEBI:15378"/>
        <dbReference type="ChEBI" id="CHEBI:28733"/>
        <dbReference type="ChEBI" id="CHEBI:75561"/>
        <dbReference type="ChEBI" id="CHEBI:295975"/>
    </reaction>
    <physiologicalReaction direction="left-to-right" evidence="30">
        <dbReference type="Rhea" id="RHEA:41116"/>
    </physiologicalReaction>
</comment>
<dbReference type="Gene3D" id="3.40.720.10">
    <property type="entry name" value="Alkaline Phosphatase, subunit A"/>
    <property type="match status" value="1"/>
</dbReference>
<dbReference type="InterPro" id="IPR017850">
    <property type="entry name" value="Alkaline_phosphatase_core_sf"/>
</dbReference>
<comment type="catalytic activity">
    <reaction evidence="31">
        <text>1-(5Z,8Z,11Z,14Z-eicosatetraenoyl)-sn-glycero-3-phosphocholine + H2O = 1-(5Z,8Z,11Z,14Z-eicosatetraenoyl)-sn-glycerol + phosphocholine + H(+)</text>
        <dbReference type="Rhea" id="RHEA:41003"/>
        <dbReference type="ChEBI" id="CHEBI:15377"/>
        <dbReference type="ChEBI" id="CHEBI:15378"/>
        <dbReference type="ChEBI" id="CHEBI:34071"/>
        <dbReference type="ChEBI" id="CHEBI:74344"/>
        <dbReference type="ChEBI" id="CHEBI:295975"/>
    </reaction>
    <physiologicalReaction direction="left-to-right" evidence="31">
        <dbReference type="Rhea" id="RHEA:41004"/>
    </physiologicalReaction>
</comment>
<evidence type="ECO:0000256" key="29">
    <source>
        <dbReference type="ARBA" id="ARBA00048703"/>
    </source>
</evidence>
<evidence type="ECO:0000256" key="13">
    <source>
        <dbReference type="ARBA" id="ARBA00023098"/>
    </source>
</evidence>
<keyword evidence="34" id="KW-1185">Reference proteome</keyword>
<evidence type="ECO:0000313" key="34">
    <source>
        <dbReference type="Proteomes" id="UP000005237"/>
    </source>
</evidence>
<feature type="chain" id="PRO_5035905903" description="glycerophosphocholine cholinephosphodiesterase" evidence="32">
    <location>
        <begin position="21"/>
        <end position="136"/>
    </location>
</feature>
<keyword evidence="5" id="KW-1003">Cell membrane</keyword>
<evidence type="ECO:0000256" key="10">
    <source>
        <dbReference type="ARBA" id="ARBA00022801"/>
    </source>
</evidence>
<dbReference type="EnsemblMetazoa" id="CJA00178.1">
    <property type="protein sequence ID" value="CJA00178.1"/>
    <property type="gene ID" value="WBGene00119382"/>
</dbReference>
<keyword evidence="7" id="KW-0336">GPI-anchor</keyword>
<evidence type="ECO:0000256" key="22">
    <source>
        <dbReference type="ARBA" id="ARBA00047322"/>
    </source>
</evidence>
<evidence type="ECO:0000256" key="16">
    <source>
        <dbReference type="ARBA" id="ARBA00023180"/>
    </source>
</evidence>
<evidence type="ECO:0000256" key="23">
    <source>
        <dbReference type="ARBA" id="ARBA00047482"/>
    </source>
</evidence>
<dbReference type="GO" id="GO:0016042">
    <property type="term" value="P:lipid catabolic process"/>
    <property type="evidence" value="ECO:0007669"/>
    <property type="project" value="UniProtKB-KW"/>
</dbReference>
<evidence type="ECO:0000256" key="17">
    <source>
        <dbReference type="ARBA" id="ARBA00023288"/>
    </source>
</evidence>
<evidence type="ECO:0000256" key="1">
    <source>
        <dbReference type="ARBA" id="ARBA00001947"/>
    </source>
</evidence>
<dbReference type="PANTHER" id="PTHR10151:SF66">
    <property type="entry name" value="GLYCEROPHOSPHOCHOLINE CHOLINEPHOSPHODIESTERASE ENPP6"/>
    <property type="match status" value="1"/>
</dbReference>
<dbReference type="PANTHER" id="PTHR10151">
    <property type="entry name" value="ECTONUCLEOTIDE PYROPHOSPHATASE/PHOSPHODIESTERASE"/>
    <property type="match status" value="1"/>
</dbReference>
<evidence type="ECO:0000256" key="18">
    <source>
        <dbReference type="ARBA" id="ARBA00031167"/>
    </source>
</evidence>
<proteinExistence type="inferred from homology"/>
<reference evidence="33" key="2">
    <citation type="submission" date="2022-06" db="UniProtKB">
        <authorList>
            <consortium name="EnsemblMetazoa"/>
        </authorList>
    </citation>
    <scope>IDENTIFICATION</scope>
    <source>
        <strain evidence="33">DF5081</strain>
    </source>
</reference>
<keyword evidence="13" id="KW-0443">Lipid metabolism</keyword>
<dbReference type="GO" id="GO:0046872">
    <property type="term" value="F:metal ion binding"/>
    <property type="evidence" value="ECO:0007669"/>
    <property type="project" value="UniProtKB-KW"/>
</dbReference>
<dbReference type="InterPro" id="IPR002591">
    <property type="entry name" value="Phosphodiest/P_Trfase"/>
</dbReference>
<keyword evidence="17" id="KW-0449">Lipoprotein</keyword>
<comment type="cofactor">
    <cofactor evidence="1">
        <name>Zn(2+)</name>
        <dbReference type="ChEBI" id="CHEBI:29105"/>
    </cofactor>
</comment>
<evidence type="ECO:0000256" key="11">
    <source>
        <dbReference type="ARBA" id="ARBA00022833"/>
    </source>
</evidence>
<evidence type="ECO:0000256" key="4">
    <source>
        <dbReference type="ARBA" id="ARBA00012318"/>
    </source>
</evidence>
<evidence type="ECO:0000256" key="14">
    <source>
        <dbReference type="ARBA" id="ARBA00023136"/>
    </source>
</evidence>
<keyword evidence="6" id="KW-0597">Phosphoprotein</keyword>
<evidence type="ECO:0000256" key="9">
    <source>
        <dbReference type="ARBA" id="ARBA00022729"/>
    </source>
</evidence>
<evidence type="ECO:0000256" key="12">
    <source>
        <dbReference type="ARBA" id="ARBA00022963"/>
    </source>
</evidence>
<dbReference type="AlphaFoldDB" id="A0A8R1DE90"/>
<dbReference type="Proteomes" id="UP000005237">
    <property type="component" value="Unassembled WGS sequence"/>
</dbReference>
<comment type="catalytic activity">
    <reaction evidence="27">
        <text>1-hexadecanoyl-sn-glycero-3-phosphocholine + H2O = 1-hexadecanoyl-sn-glycerol + phosphocholine + H(+)</text>
        <dbReference type="Rhea" id="RHEA:41119"/>
        <dbReference type="ChEBI" id="CHEBI:15377"/>
        <dbReference type="ChEBI" id="CHEBI:15378"/>
        <dbReference type="ChEBI" id="CHEBI:72998"/>
        <dbReference type="ChEBI" id="CHEBI:75542"/>
        <dbReference type="ChEBI" id="CHEBI:295975"/>
    </reaction>
    <physiologicalReaction direction="left-to-right" evidence="27">
        <dbReference type="Rhea" id="RHEA:41120"/>
    </physiologicalReaction>
</comment>
<comment type="subcellular location">
    <subcellularLocation>
        <location evidence="2">Cell membrane</location>
        <topology evidence="2">Lipid-anchor</topology>
        <topology evidence="2">GPI-anchor</topology>
    </subcellularLocation>
</comment>
<evidence type="ECO:0000256" key="8">
    <source>
        <dbReference type="ARBA" id="ARBA00022723"/>
    </source>
</evidence>
<evidence type="ECO:0000256" key="31">
    <source>
        <dbReference type="ARBA" id="ARBA00049320"/>
    </source>
</evidence>
<evidence type="ECO:0000256" key="27">
    <source>
        <dbReference type="ARBA" id="ARBA00048209"/>
    </source>
</evidence>
<comment type="catalytic activity">
    <reaction evidence="28">
        <text>sphing-4-enine-phosphocholine + H2O = sphing-4-enine + phosphocholine + H(+)</text>
        <dbReference type="Rhea" id="RHEA:41095"/>
        <dbReference type="ChEBI" id="CHEBI:15377"/>
        <dbReference type="ChEBI" id="CHEBI:15378"/>
        <dbReference type="ChEBI" id="CHEBI:57756"/>
        <dbReference type="ChEBI" id="CHEBI:58906"/>
        <dbReference type="ChEBI" id="CHEBI:295975"/>
    </reaction>
    <physiologicalReaction direction="left-to-right" evidence="28">
        <dbReference type="Rhea" id="RHEA:41096"/>
    </physiologicalReaction>
</comment>
<evidence type="ECO:0000256" key="7">
    <source>
        <dbReference type="ARBA" id="ARBA00022622"/>
    </source>
</evidence>
<accession>A0A8R1DE90</accession>
<comment type="similarity">
    <text evidence="3">Belongs to the nucleotide pyrophosphatase/phosphodiesterase family.</text>
</comment>
<keyword evidence="11" id="KW-0862">Zinc</keyword>
<protein>
    <recommendedName>
        <fullName evidence="4">glycerophosphocholine cholinephosphodiesterase</fullName>
        <ecNumber evidence="4">3.1.4.38</ecNumber>
    </recommendedName>
    <alternativeName>
        <fullName evidence="19">Choline-specific glycerophosphodiester phosphodiesterase</fullName>
    </alternativeName>
    <alternativeName>
        <fullName evidence="18">Ectonucleotide pyrophosphatase/phosphodiesterase family member 6</fullName>
    </alternativeName>
</protein>
<dbReference type="Pfam" id="PF01663">
    <property type="entry name" value="Phosphodiest"/>
    <property type="match status" value="1"/>
</dbReference>
<evidence type="ECO:0000313" key="33">
    <source>
        <dbReference type="EnsemblMetazoa" id="CJA00178.1"/>
    </source>
</evidence>
<evidence type="ECO:0000256" key="32">
    <source>
        <dbReference type="SAM" id="SignalP"/>
    </source>
</evidence>
<comment type="catalytic activity">
    <reaction evidence="22">
        <text>1-(9Z-octadecenoyl)-sn-glycero-3-phosphocholine + H2O = 1-(9Z-octadecenoyl)-sn-glycerol + phosphocholine + H(+)</text>
        <dbReference type="Rhea" id="RHEA:41091"/>
        <dbReference type="ChEBI" id="CHEBI:15377"/>
        <dbReference type="ChEBI" id="CHEBI:15378"/>
        <dbReference type="ChEBI" id="CHEBI:28610"/>
        <dbReference type="ChEBI" id="CHEBI:75757"/>
        <dbReference type="ChEBI" id="CHEBI:295975"/>
    </reaction>
    <physiologicalReaction direction="left-to-right" evidence="22">
        <dbReference type="Rhea" id="RHEA:41092"/>
    </physiologicalReaction>
</comment>
<comment type="catalytic activity">
    <reaction evidence="24">
        <text>a 1-O-alkyl-sn-glycero-3-phosphocholine + H2O = a 1-O-alkyl-sn-glycerol + phosphocholine + H(+)</text>
        <dbReference type="Rhea" id="RHEA:36083"/>
        <dbReference type="ChEBI" id="CHEBI:15377"/>
        <dbReference type="ChEBI" id="CHEBI:15378"/>
        <dbReference type="ChEBI" id="CHEBI:15850"/>
        <dbReference type="ChEBI" id="CHEBI:30909"/>
        <dbReference type="ChEBI" id="CHEBI:295975"/>
    </reaction>
    <physiologicalReaction direction="left-to-right" evidence="24">
        <dbReference type="Rhea" id="RHEA:36084"/>
    </physiologicalReaction>
</comment>
<keyword evidence="12" id="KW-0442">Lipid degradation</keyword>
<evidence type="ECO:0000256" key="24">
    <source>
        <dbReference type="ARBA" id="ARBA00047494"/>
    </source>
</evidence>
<dbReference type="GO" id="GO:0047390">
    <property type="term" value="F:glycerophosphocholine cholinephosphodiesterase activity"/>
    <property type="evidence" value="ECO:0007669"/>
    <property type="project" value="UniProtKB-EC"/>
</dbReference>
<keyword evidence="16" id="KW-0325">Glycoprotein</keyword>
<sequence>MMSFFLKILEFFLLFHTISAQKLAVVITDGLAANTFYKFSHLPVFRTFEEEGVWSAKVFPVFPTFSISNRHSLMTGVLPRRHGLIGDHVYNWRDDVKFQNFTADSDFSRQCIQKWTALKDRLDDTENGAILAMQPN</sequence>
<evidence type="ECO:0000256" key="26">
    <source>
        <dbReference type="ARBA" id="ARBA00047779"/>
    </source>
</evidence>
<comment type="catalytic activity">
    <reaction evidence="29">
        <text>sn-glycerol 3-phosphocholine + H2O = phosphocholine + glycerol + H(+)</text>
        <dbReference type="Rhea" id="RHEA:19545"/>
        <dbReference type="ChEBI" id="CHEBI:15377"/>
        <dbReference type="ChEBI" id="CHEBI:15378"/>
        <dbReference type="ChEBI" id="CHEBI:16870"/>
        <dbReference type="ChEBI" id="CHEBI:17754"/>
        <dbReference type="ChEBI" id="CHEBI:295975"/>
        <dbReference type="EC" id="3.1.4.38"/>
    </reaction>
    <physiologicalReaction direction="left-to-right" evidence="29">
        <dbReference type="Rhea" id="RHEA:19546"/>
    </physiologicalReaction>
</comment>
<organism evidence="33 34">
    <name type="scientific">Caenorhabditis japonica</name>
    <dbReference type="NCBI Taxonomy" id="281687"/>
    <lineage>
        <taxon>Eukaryota</taxon>
        <taxon>Metazoa</taxon>
        <taxon>Ecdysozoa</taxon>
        <taxon>Nematoda</taxon>
        <taxon>Chromadorea</taxon>
        <taxon>Rhabditida</taxon>
        <taxon>Rhabditina</taxon>
        <taxon>Rhabditomorpha</taxon>
        <taxon>Rhabditoidea</taxon>
        <taxon>Rhabditidae</taxon>
        <taxon>Peloderinae</taxon>
        <taxon>Caenorhabditis</taxon>
    </lineage>
</organism>
<comment type="catalytic activity">
    <reaction evidence="26">
        <text>1-tetradecanoyl-sn-glycero-3-phosphocholine + H2O = 1-tetradecanoyl-sn-glycerol + phosphocholine + H(+)</text>
        <dbReference type="Rhea" id="RHEA:40999"/>
        <dbReference type="ChEBI" id="CHEBI:15377"/>
        <dbReference type="ChEBI" id="CHEBI:15378"/>
        <dbReference type="ChEBI" id="CHEBI:64489"/>
        <dbReference type="ChEBI" id="CHEBI:75536"/>
        <dbReference type="ChEBI" id="CHEBI:295975"/>
    </reaction>
    <physiologicalReaction direction="left-to-right" evidence="26">
        <dbReference type="Rhea" id="RHEA:41000"/>
    </physiologicalReaction>
</comment>
<dbReference type="GO" id="GO:0098552">
    <property type="term" value="C:side of membrane"/>
    <property type="evidence" value="ECO:0007669"/>
    <property type="project" value="UniProtKB-KW"/>
</dbReference>
<evidence type="ECO:0000256" key="15">
    <source>
        <dbReference type="ARBA" id="ARBA00023157"/>
    </source>
</evidence>
<keyword evidence="14" id="KW-0472">Membrane</keyword>
<evidence type="ECO:0000256" key="20">
    <source>
        <dbReference type="ARBA" id="ARBA00046203"/>
    </source>
</evidence>
<reference evidence="34" key="1">
    <citation type="submission" date="2010-08" db="EMBL/GenBank/DDBJ databases">
        <authorList>
            <consortium name="Caenorhabditis japonica Sequencing Consortium"/>
            <person name="Wilson R.K."/>
        </authorList>
    </citation>
    <scope>NUCLEOTIDE SEQUENCE [LARGE SCALE GENOMIC DNA]</scope>
    <source>
        <strain evidence="34">DF5081</strain>
    </source>
</reference>
<evidence type="ECO:0000256" key="28">
    <source>
        <dbReference type="ARBA" id="ARBA00048234"/>
    </source>
</evidence>
<evidence type="ECO:0000256" key="6">
    <source>
        <dbReference type="ARBA" id="ARBA00022553"/>
    </source>
</evidence>
<evidence type="ECO:0000256" key="5">
    <source>
        <dbReference type="ARBA" id="ARBA00022475"/>
    </source>
</evidence>
<evidence type="ECO:0000256" key="25">
    <source>
        <dbReference type="ARBA" id="ARBA00047600"/>
    </source>
</evidence>
<evidence type="ECO:0000256" key="19">
    <source>
        <dbReference type="ARBA" id="ARBA00032556"/>
    </source>
</evidence>
<keyword evidence="15" id="KW-1015">Disulfide bond</keyword>
<comment type="function">
    <text evidence="20">Choline-specific glycerophosphodiesterase that hydrolyzes glycerophosphocholine (GPC) and lysophosphatidylcholine (LPC) and contributes to supplying choline to the cells. Has a preference for LPC with short (12:0 and 14:0) or polyunsaturated (18:2 and 20:4) fatty acids. In vitro, hydrolyzes only choline-containing lysophospholipids, such as sphingosylphosphorylcholine (SPC), platelet-activating factor (PAF) and lysoPAF, but not other lysophospholipids.</text>
</comment>
<dbReference type="SUPFAM" id="SSF53649">
    <property type="entry name" value="Alkaline phosphatase-like"/>
    <property type="match status" value="1"/>
</dbReference>
<dbReference type="GO" id="GO:0005886">
    <property type="term" value="C:plasma membrane"/>
    <property type="evidence" value="ECO:0007669"/>
    <property type="project" value="UniProtKB-SubCell"/>
</dbReference>
<comment type="catalytic activity">
    <reaction evidence="23">
        <text>glycero-2-phosphocholine + H2O = phosphocholine + glycerol + H(+)</text>
        <dbReference type="Rhea" id="RHEA:61684"/>
        <dbReference type="ChEBI" id="CHEBI:15377"/>
        <dbReference type="ChEBI" id="CHEBI:15378"/>
        <dbReference type="ChEBI" id="CHEBI:17754"/>
        <dbReference type="ChEBI" id="CHEBI:144950"/>
        <dbReference type="ChEBI" id="CHEBI:295975"/>
    </reaction>
    <physiologicalReaction direction="left-to-right" evidence="23">
        <dbReference type="Rhea" id="RHEA:61685"/>
    </physiologicalReaction>
</comment>
<evidence type="ECO:0000256" key="21">
    <source>
        <dbReference type="ARBA" id="ARBA00047290"/>
    </source>
</evidence>
<keyword evidence="9 32" id="KW-0732">Signal</keyword>
<evidence type="ECO:0000256" key="2">
    <source>
        <dbReference type="ARBA" id="ARBA00004609"/>
    </source>
</evidence>
<keyword evidence="10" id="KW-0378">Hydrolase</keyword>
<evidence type="ECO:0000256" key="3">
    <source>
        <dbReference type="ARBA" id="ARBA00010594"/>
    </source>
</evidence>
<feature type="signal peptide" evidence="32">
    <location>
        <begin position="1"/>
        <end position="20"/>
    </location>
</feature>